<feature type="binding site" evidence="15">
    <location>
        <begin position="339"/>
        <end position="340"/>
    </location>
    <ligand>
        <name>ATP</name>
        <dbReference type="ChEBI" id="CHEBI:30616"/>
    </ligand>
</feature>
<dbReference type="Pfam" id="PF01820">
    <property type="entry name" value="Dala_Dala_lig_N"/>
    <property type="match status" value="1"/>
</dbReference>
<evidence type="ECO:0000256" key="9">
    <source>
        <dbReference type="ARBA" id="ARBA00022960"/>
    </source>
</evidence>
<accession>A0A921FUN3</accession>
<proteinExistence type="inferred from homology"/>
<comment type="subcellular location">
    <subcellularLocation>
        <location evidence="13">Cytoplasm</location>
    </subcellularLocation>
</comment>
<dbReference type="SUPFAM" id="SSF56059">
    <property type="entry name" value="Glutathione synthetase ATP-binding domain-like"/>
    <property type="match status" value="1"/>
</dbReference>
<keyword evidence="7 17" id="KW-0067">ATP-binding</keyword>
<organism evidence="19 20">
    <name type="scientific">Aeriscardovia aeriphila</name>
    <dbReference type="NCBI Taxonomy" id="218139"/>
    <lineage>
        <taxon>Bacteria</taxon>
        <taxon>Bacillati</taxon>
        <taxon>Actinomycetota</taxon>
        <taxon>Actinomycetes</taxon>
        <taxon>Bifidobacteriales</taxon>
        <taxon>Bifidobacteriaceae</taxon>
        <taxon>Aeriscardovia</taxon>
    </lineage>
</organism>
<dbReference type="InterPro" id="IPR011761">
    <property type="entry name" value="ATP-grasp"/>
</dbReference>
<dbReference type="EC" id="6.3.2.4" evidence="13"/>
<keyword evidence="11 16" id="KW-0464">Manganese</keyword>
<comment type="caution">
    <text evidence="19">The sequence shown here is derived from an EMBL/GenBank/DDBJ whole genome shotgun (WGS) entry which is preliminary data.</text>
</comment>
<evidence type="ECO:0000256" key="6">
    <source>
        <dbReference type="ARBA" id="ARBA00022741"/>
    </source>
</evidence>
<evidence type="ECO:0000256" key="4">
    <source>
        <dbReference type="ARBA" id="ARBA00022598"/>
    </source>
</evidence>
<evidence type="ECO:0000256" key="10">
    <source>
        <dbReference type="ARBA" id="ARBA00022984"/>
    </source>
</evidence>
<feature type="binding site" evidence="16">
    <location>
        <position position="342"/>
    </location>
    <ligand>
        <name>Mg(2+)</name>
        <dbReference type="ChEBI" id="CHEBI:18420"/>
        <label>2</label>
    </ligand>
</feature>
<dbReference type="GO" id="GO:0008716">
    <property type="term" value="F:D-alanine-D-alanine ligase activity"/>
    <property type="evidence" value="ECO:0007669"/>
    <property type="project" value="UniProtKB-UniRule"/>
</dbReference>
<evidence type="ECO:0000256" key="16">
    <source>
        <dbReference type="PIRSR" id="PIRSR039102-3"/>
    </source>
</evidence>
<dbReference type="GO" id="GO:0008360">
    <property type="term" value="P:regulation of cell shape"/>
    <property type="evidence" value="ECO:0007669"/>
    <property type="project" value="UniProtKB-KW"/>
</dbReference>
<dbReference type="NCBIfam" id="TIGR01205">
    <property type="entry name" value="D_ala_D_alaTIGR"/>
    <property type="match status" value="1"/>
</dbReference>
<evidence type="ECO:0000256" key="11">
    <source>
        <dbReference type="ARBA" id="ARBA00023211"/>
    </source>
</evidence>
<feature type="active site" evidence="14">
    <location>
        <position position="212"/>
    </location>
</feature>
<feature type="binding site" evidence="15">
    <location>
        <begin position="212"/>
        <end position="213"/>
    </location>
    <ligand>
        <name>ATP</name>
        <dbReference type="ChEBI" id="CHEBI:30616"/>
    </ligand>
</feature>
<dbReference type="Gene3D" id="3.40.50.20">
    <property type="match status" value="1"/>
</dbReference>
<keyword evidence="5 16" id="KW-0479">Metal-binding</keyword>
<dbReference type="PANTHER" id="PTHR23132:SF25">
    <property type="entry name" value="D-ALANINE--D-ALANINE LIGASE A"/>
    <property type="match status" value="1"/>
</dbReference>
<dbReference type="InterPro" id="IPR011127">
    <property type="entry name" value="Dala_Dala_lig_N"/>
</dbReference>
<reference evidence="19" key="1">
    <citation type="journal article" date="2021" name="PeerJ">
        <title>Extensive microbial diversity within the chicken gut microbiome revealed by metagenomics and culture.</title>
        <authorList>
            <person name="Gilroy R."/>
            <person name="Ravi A."/>
            <person name="Getino M."/>
            <person name="Pursley I."/>
            <person name="Horton D.L."/>
            <person name="Alikhan N.F."/>
            <person name="Baker D."/>
            <person name="Gharbi K."/>
            <person name="Hall N."/>
            <person name="Watson M."/>
            <person name="Adriaenssens E.M."/>
            <person name="Foster-Nyarko E."/>
            <person name="Jarju S."/>
            <person name="Secka A."/>
            <person name="Antonio M."/>
            <person name="Oren A."/>
            <person name="Chaudhuri R.R."/>
            <person name="La Ragione R."/>
            <person name="Hildebrand F."/>
            <person name="Pallen M.J."/>
        </authorList>
    </citation>
    <scope>NUCLEOTIDE SEQUENCE</scope>
    <source>
        <strain evidence="19">578</strain>
    </source>
</reference>
<name>A0A921FUN3_9BIFI</name>
<comment type="function">
    <text evidence="13">Cell wall formation.</text>
</comment>
<dbReference type="HAMAP" id="MF_00047">
    <property type="entry name" value="Dala_Dala_lig"/>
    <property type="match status" value="1"/>
</dbReference>
<evidence type="ECO:0000256" key="15">
    <source>
        <dbReference type="PIRSR" id="PIRSR039102-2"/>
    </source>
</evidence>
<evidence type="ECO:0000256" key="1">
    <source>
        <dbReference type="ARBA" id="ARBA00001936"/>
    </source>
</evidence>
<evidence type="ECO:0000256" key="7">
    <source>
        <dbReference type="ARBA" id="ARBA00022840"/>
    </source>
</evidence>
<sequence>MSMKRVVVLYGGRSSEHSISCVSAGSALKAIDRTLFEPVAIGITKQGEWIISNTDPTSYSLDSLPELTADEKSRPVVIDFTAHGDGFFVGEPGTVGKPVSEQNLQPLGHVDAVFPVLHGLGGEDGAIQGMLETLGVPYVGCGIFASAAGIDKRFTKVILKAAGIPVAPGFALDARTLDAASHFEANKEQILARVEKEGLAFPLFVKPGDGGSSIGVSRVDNLEELLPALWLAAGYDHEIIIEKCITAREIECAVLSLDQTVEPQTAWPGEVVNESDTFYDFEQKYQSSSTSHAQVPADLPQETLQKVRDVASRAFTALNGRGLMRVDCFVEPDGTVMVNEVNTMPGFTAISMWPMAWEHMGLSYTDAITQLINSSL</sequence>
<dbReference type="FunFam" id="3.30.470.20:FF:000008">
    <property type="entry name" value="D-alanine--D-alanine ligase"/>
    <property type="match status" value="1"/>
</dbReference>
<evidence type="ECO:0000256" key="5">
    <source>
        <dbReference type="ARBA" id="ARBA00022723"/>
    </source>
</evidence>
<feature type="binding site" evidence="15">
    <location>
        <position position="152"/>
    </location>
    <ligand>
        <name>ATP</name>
        <dbReference type="ChEBI" id="CHEBI:30616"/>
    </ligand>
</feature>
<dbReference type="GO" id="GO:0005524">
    <property type="term" value="F:ATP binding"/>
    <property type="evidence" value="ECO:0007669"/>
    <property type="project" value="UniProtKB-UniRule"/>
</dbReference>
<dbReference type="SUPFAM" id="SSF52440">
    <property type="entry name" value="PreATP-grasp domain"/>
    <property type="match status" value="1"/>
</dbReference>
<evidence type="ECO:0000256" key="13">
    <source>
        <dbReference type="HAMAP-Rule" id="MF_00047"/>
    </source>
</evidence>
<dbReference type="NCBIfam" id="NF002528">
    <property type="entry name" value="PRK01966.1-4"/>
    <property type="match status" value="1"/>
</dbReference>
<feature type="binding site" evidence="16">
    <location>
        <position position="340"/>
    </location>
    <ligand>
        <name>Mg(2+)</name>
        <dbReference type="ChEBI" id="CHEBI:18420"/>
        <label>1</label>
    </ligand>
</feature>
<dbReference type="Proteomes" id="UP000715651">
    <property type="component" value="Unassembled WGS sequence"/>
</dbReference>
<evidence type="ECO:0000256" key="3">
    <source>
        <dbReference type="ARBA" id="ARBA00022490"/>
    </source>
</evidence>
<comment type="cofactor">
    <cofactor evidence="16">
        <name>Mg(2+)</name>
        <dbReference type="ChEBI" id="CHEBI:18420"/>
    </cofactor>
    <cofactor evidence="16">
        <name>Mn(2+)</name>
        <dbReference type="ChEBI" id="CHEBI:29035"/>
    </cofactor>
    <text evidence="16">Binds 2 magnesium or manganese ions per subunit.</text>
</comment>
<evidence type="ECO:0000313" key="19">
    <source>
        <dbReference type="EMBL" id="HJF18538.1"/>
    </source>
</evidence>
<dbReference type="InterPro" id="IPR011095">
    <property type="entry name" value="Dala_Dala_lig_C"/>
</dbReference>
<comment type="cofactor">
    <cofactor evidence="1">
        <name>Mn(2+)</name>
        <dbReference type="ChEBI" id="CHEBI:29035"/>
    </cofactor>
</comment>
<keyword evidence="10 13" id="KW-0573">Peptidoglycan synthesis</keyword>
<keyword evidence="4 13" id="KW-0436">Ligase</keyword>
<feature type="binding site" evidence="16">
    <location>
        <position position="327"/>
    </location>
    <ligand>
        <name>Mg(2+)</name>
        <dbReference type="ChEBI" id="CHEBI:18420"/>
        <label>1</label>
    </ligand>
</feature>
<keyword evidence="8 16" id="KW-0460">Magnesium</keyword>
<dbReference type="InterPro" id="IPR016185">
    <property type="entry name" value="PreATP-grasp_dom_sf"/>
</dbReference>
<keyword evidence="9 13" id="KW-0133">Cell shape</keyword>
<comment type="catalytic activity">
    <reaction evidence="13">
        <text>2 D-alanine + ATP = D-alanyl-D-alanine + ADP + phosphate + H(+)</text>
        <dbReference type="Rhea" id="RHEA:11224"/>
        <dbReference type="ChEBI" id="CHEBI:15378"/>
        <dbReference type="ChEBI" id="CHEBI:30616"/>
        <dbReference type="ChEBI" id="CHEBI:43474"/>
        <dbReference type="ChEBI" id="CHEBI:57416"/>
        <dbReference type="ChEBI" id="CHEBI:57822"/>
        <dbReference type="ChEBI" id="CHEBI:456216"/>
        <dbReference type="EC" id="6.3.2.4"/>
    </reaction>
</comment>
<keyword evidence="12 13" id="KW-0961">Cell wall biogenesis/degradation</keyword>
<dbReference type="PIRSF" id="PIRSF039102">
    <property type="entry name" value="Ddl/VanB"/>
    <property type="match status" value="1"/>
</dbReference>
<feature type="binding site" evidence="16">
    <location>
        <position position="340"/>
    </location>
    <ligand>
        <name>Mg(2+)</name>
        <dbReference type="ChEBI" id="CHEBI:18420"/>
        <label>2</label>
    </ligand>
</feature>
<evidence type="ECO:0000256" key="8">
    <source>
        <dbReference type="ARBA" id="ARBA00022842"/>
    </source>
</evidence>
<protein>
    <recommendedName>
        <fullName evidence="13">D-alanine--D-alanine ligase</fullName>
        <ecNumber evidence="13">6.3.2.4</ecNumber>
    </recommendedName>
    <alternativeName>
        <fullName evidence="13">D-Ala-D-Ala ligase</fullName>
    </alternativeName>
    <alternativeName>
        <fullName evidence="13">D-alanylalanine synthetase</fullName>
    </alternativeName>
</protein>
<dbReference type="InterPro" id="IPR013815">
    <property type="entry name" value="ATP_grasp_subdomain_1"/>
</dbReference>
<comment type="similarity">
    <text evidence="2 13">Belongs to the D-alanine--D-alanine ligase family.</text>
</comment>
<dbReference type="InterPro" id="IPR000291">
    <property type="entry name" value="D-Ala_lig_Van_CS"/>
</dbReference>
<dbReference type="PROSITE" id="PS00843">
    <property type="entry name" value="DALA_DALA_LIGASE_1"/>
    <property type="match status" value="1"/>
</dbReference>
<dbReference type="PANTHER" id="PTHR23132">
    <property type="entry name" value="D-ALANINE--D-ALANINE LIGASE"/>
    <property type="match status" value="1"/>
</dbReference>
<feature type="binding site" evidence="15">
    <location>
        <begin position="242"/>
        <end position="249"/>
    </location>
    <ligand>
        <name>ATP</name>
        <dbReference type="ChEBI" id="CHEBI:30616"/>
    </ligand>
</feature>
<dbReference type="GO" id="GO:0005829">
    <property type="term" value="C:cytosol"/>
    <property type="evidence" value="ECO:0007669"/>
    <property type="project" value="TreeGrafter"/>
</dbReference>
<feature type="active site" evidence="14">
    <location>
        <position position="16"/>
    </location>
</feature>
<dbReference type="AlphaFoldDB" id="A0A921FUN3"/>
<evidence type="ECO:0000313" key="20">
    <source>
        <dbReference type="Proteomes" id="UP000715651"/>
    </source>
</evidence>
<gene>
    <name evidence="13" type="primary">ddl</name>
    <name evidence="19" type="ORF">K8U78_05280</name>
</gene>
<feature type="domain" description="ATP-grasp" evidence="18">
    <location>
        <begin position="156"/>
        <end position="373"/>
    </location>
</feature>
<dbReference type="Pfam" id="PF07478">
    <property type="entry name" value="Dala_Dala_lig_C"/>
    <property type="match status" value="1"/>
</dbReference>
<feature type="binding site" evidence="15">
    <location>
        <begin position="204"/>
        <end position="206"/>
    </location>
    <ligand>
        <name>ATP</name>
        <dbReference type="ChEBI" id="CHEBI:30616"/>
    </ligand>
</feature>
<dbReference type="GO" id="GO:0046872">
    <property type="term" value="F:metal ion binding"/>
    <property type="evidence" value="ECO:0007669"/>
    <property type="project" value="UniProtKB-KW"/>
</dbReference>
<dbReference type="GO" id="GO:0071555">
    <property type="term" value="P:cell wall organization"/>
    <property type="evidence" value="ECO:0007669"/>
    <property type="project" value="UniProtKB-KW"/>
</dbReference>
<dbReference type="PROSITE" id="PS50975">
    <property type="entry name" value="ATP_GRASP"/>
    <property type="match status" value="1"/>
</dbReference>
<keyword evidence="6 15" id="KW-0547">Nucleotide-binding</keyword>
<comment type="pathway">
    <text evidence="13">Cell wall biogenesis; peptidoglycan biosynthesis.</text>
</comment>
<reference evidence="19" key="2">
    <citation type="submission" date="2021-09" db="EMBL/GenBank/DDBJ databases">
        <authorList>
            <person name="Gilroy R."/>
        </authorList>
    </citation>
    <scope>NUCLEOTIDE SEQUENCE</scope>
    <source>
        <strain evidence="19">578</strain>
    </source>
</reference>
<dbReference type="EMBL" id="DYWK01000007">
    <property type="protein sequence ID" value="HJF18538.1"/>
    <property type="molecule type" value="Genomic_DNA"/>
</dbReference>
<dbReference type="Gene3D" id="3.30.1490.20">
    <property type="entry name" value="ATP-grasp fold, A domain"/>
    <property type="match status" value="1"/>
</dbReference>
<evidence type="ECO:0000256" key="2">
    <source>
        <dbReference type="ARBA" id="ARBA00010871"/>
    </source>
</evidence>
<dbReference type="Gene3D" id="3.30.470.20">
    <property type="entry name" value="ATP-grasp fold, B domain"/>
    <property type="match status" value="1"/>
</dbReference>
<feature type="active site" evidence="14">
    <location>
        <position position="351"/>
    </location>
</feature>
<dbReference type="InterPro" id="IPR005905">
    <property type="entry name" value="D_ala_D_ala"/>
</dbReference>
<evidence type="ECO:0000256" key="12">
    <source>
        <dbReference type="ARBA" id="ARBA00023316"/>
    </source>
</evidence>
<keyword evidence="3 13" id="KW-0963">Cytoplasm</keyword>
<evidence type="ECO:0000256" key="14">
    <source>
        <dbReference type="PIRSR" id="PIRSR039102-1"/>
    </source>
</evidence>
<dbReference type="GO" id="GO:0009252">
    <property type="term" value="P:peptidoglycan biosynthetic process"/>
    <property type="evidence" value="ECO:0007669"/>
    <property type="project" value="UniProtKB-UniRule"/>
</dbReference>
<evidence type="ECO:0000259" key="18">
    <source>
        <dbReference type="PROSITE" id="PS50975"/>
    </source>
</evidence>
<evidence type="ECO:0000256" key="17">
    <source>
        <dbReference type="PROSITE-ProRule" id="PRU00409"/>
    </source>
</evidence>